<gene>
    <name evidence="3" type="ORF">KVT40_001011</name>
</gene>
<dbReference type="Proteomes" id="UP000809789">
    <property type="component" value="Unassembled WGS sequence"/>
</dbReference>
<feature type="transmembrane region" description="Helical" evidence="2">
    <location>
        <begin position="172"/>
        <end position="190"/>
    </location>
</feature>
<dbReference type="EMBL" id="JAESVG020000001">
    <property type="protein sequence ID" value="KAG8631871.1"/>
    <property type="molecule type" value="Genomic_DNA"/>
</dbReference>
<feature type="transmembrane region" description="Helical" evidence="2">
    <location>
        <begin position="202"/>
        <end position="220"/>
    </location>
</feature>
<comment type="caution">
    <text evidence="3">The sequence shown here is derived from an EMBL/GenBank/DDBJ whole genome shotgun (WGS) entry which is preliminary data.</text>
</comment>
<keyword evidence="2" id="KW-1133">Transmembrane helix</keyword>
<feature type="region of interest" description="Disordered" evidence="1">
    <location>
        <begin position="29"/>
        <end position="63"/>
    </location>
</feature>
<dbReference type="AlphaFoldDB" id="A0A8K0L8E4"/>
<reference evidence="3" key="1">
    <citation type="submission" date="2021-07" db="EMBL/GenBank/DDBJ databases">
        <title>Elsinoe batatas strain:CRI-CJ2 Genome sequencing and assembly.</title>
        <authorList>
            <person name="Huang L."/>
        </authorList>
    </citation>
    <scope>NUCLEOTIDE SEQUENCE</scope>
    <source>
        <strain evidence="3">CRI-CJ2</strain>
    </source>
</reference>
<feature type="region of interest" description="Disordered" evidence="1">
    <location>
        <begin position="93"/>
        <end position="118"/>
    </location>
</feature>
<proteinExistence type="predicted"/>
<dbReference type="InterPro" id="IPR036259">
    <property type="entry name" value="MFS_trans_sf"/>
</dbReference>
<evidence type="ECO:0000313" key="3">
    <source>
        <dbReference type="EMBL" id="KAG8631871.1"/>
    </source>
</evidence>
<organism evidence="3 4">
    <name type="scientific">Elsinoe batatas</name>
    <dbReference type="NCBI Taxonomy" id="2601811"/>
    <lineage>
        <taxon>Eukaryota</taxon>
        <taxon>Fungi</taxon>
        <taxon>Dikarya</taxon>
        <taxon>Ascomycota</taxon>
        <taxon>Pezizomycotina</taxon>
        <taxon>Dothideomycetes</taxon>
        <taxon>Dothideomycetidae</taxon>
        <taxon>Myriangiales</taxon>
        <taxon>Elsinoaceae</taxon>
        <taxon>Elsinoe</taxon>
    </lineage>
</organism>
<evidence type="ECO:0000256" key="1">
    <source>
        <dbReference type="SAM" id="MobiDB-lite"/>
    </source>
</evidence>
<dbReference type="OrthoDB" id="10262656at2759"/>
<keyword evidence="2" id="KW-0812">Transmembrane</keyword>
<name>A0A8K0L8E4_9PEZI</name>
<sequence length="351" mass="37716">MPGPNDATPPQTQNATIAVAESDYGAHIFSPVSSRDSFDKFTKDHDSDKSSHGEYTDDSDVEDIDERHGLIAKELELGPVTSHTLAVDEEEHIQGARSLQQRDRTPAPSDKTNTKAQQVSWSALPRKDQLMLLTLARLSEPLTQTSLQAYMFYQLKSFDPSLPDSTIASQAGFLQAAFTGAQFLTAILWGRSPPTTSYRLSLLLFPLSYLLAPFLTLVPTSSAPPRPADGPYFWAALVAVLSIQVLGRTFALPATTILLNNASPHPSVLGTVHGIGQSVSSAMRALGPVVGGWGYGMGLRKGVVGAVWWGMSCWAVLGVVAGGGVREGDGHEVWLEGEEEEEKEGSGKEGR</sequence>
<dbReference type="Gene3D" id="1.20.1250.20">
    <property type="entry name" value="MFS general substrate transporter like domains"/>
    <property type="match status" value="1"/>
</dbReference>
<keyword evidence="4" id="KW-1185">Reference proteome</keyword>
<keyword evidence="2" id="KW-0472">Membrane</keyword>
<evidence type="ECO:0000313" key="4">
    <source>
        <dbReference type="Proteomes" id="UP000809789"/>
    </source>
</evidence>
<dbReference type="SUPFAM" id="SSF103473">
    <property type="entry name" value="MFS general substrate transporter"/>
    <property type="match status" value="1"/>
</dbReference>
<feature type="compositionally biased region" description="Basic and acidic residues" evidence="1">
    <location>
        <begin position="36"/>
        <end position="55"/>
    </location>
</feature>
<protein>
    <submittedName>
        <fullName evidence="3">Uncharacterized protein</fullName>
    </submittedName>
</protein>
<feature type="region of interest" description="Disordered" evidence="1">
    <location>
        <begin position="330"/>
        <end position="351"/>
    </location>
</feature>
<feature type="transmembrane region" description="Helical" evidence="2">
    <location>
        <begin position="232"/>
        <end position="251"/>
    </location>
</feature>
<evidence type="ECO:0000256" key="2">
    <source>
        <dbReference type="SAM" id="Phobius"/>
    </source>
</evidence>
<accession>A0A8K0L8E4</accession>